<dbReference type="NCBIfam" id="TIGR01048">
    <property type="entry name" value="lysA"/>
    <property type="match status" value="1"/>
</dbReference>
<feature type="modified residue" description="N6-(pyridoxal phosphate)lysine" evidence="5">
    <location>
        <position position="46"/>
    </location>
</feature>
<dbReference type="EC" id="4.1.1.20" evidence="5 6"/>
<comment type="function">
    <text evidence="5">Specifically catalyzes the decarboxylation of meso-diaminopimelate (meso-DAP) to L-lysine.</text>
</comment>
<dbReference type="InterPro" id="IPR022644">
    <property type="entry name" value="De-COase2_N"/>
</dbReference>
<organism evidence="9 10">
    <name type="scientific">Pseudomonas aphyarum</name>
    <dbReference type="NCBI Taxonomy" id="2942629"/>
    <lineage>
        <taxon>Bacteria</taxon>
        <taxon>Pseudomonadati</taxon>
        <taxon>Pseudomonadota</taxon>
        <taxon>Gammaproteobacteria</taxon>
        <taxon>Pseudomonadales</taxon>
        <taxon>Pseudomonadaceae</taxon>
        <taxon>Pseudomonas</taxon>
    </lineage>
</organism>
<evidence type="ECO:0000256" key="4">
    <source>
        <dbReference type="ARBA" id="ARBA00023239"/>
    </source>
</evidence>
<dbReference type="GO" id="GO:0008836">
    <property type="term" value="F:diaminopimelate decarboxylase activity"/>
    <property type="evidence" value="ECO:0007669"/>
    <property type="project" value="UniProtKB-EC"/>
</dbReference>
<evidence type="ECO:0000256" key="1">
    <source>
        <dbReference type="ARBA" id="ARBA00001933"/>
    </source>
</evidence>
<dbReference type="Pfam" id="PF02784">
    <property type="entry name" value="Orn_Arg_deC_N"/>
    <property type="match status" value="1"/>
</dbReference>
<evidence type="ECO:0000313" key="10">
    <source>
        <dbReference type="Proteomes" id="UP001150531"/>
    </source>
</evidence>
<dbReference type="EMBL" id="JAMDGS010000006">
    <property type="protein sequence ID" value="MDD1124937.1"/>
    <property type="molecule type" value="Genomic_DNA"/>
</dbReference>
<keyword evidence="2 5" id="KW-0210">Decarboxylase</keyword>
<dbReference type="PRINTS" id="PR01179">
    <property type="entry name" value="ODADCRBXLASE"/>
</dbReference>
<keyword evidence="3 5" id="KW-0663">Pyridoxal phosphate</keyword>
<reference evidence="9" key="1">
    <citation type="submission" date="2022-05" db="EMBL/GenBank/DDBJ databases">
        <title>Novel Pseudomonas spp. Isolated from a Rainbow Trout Aquaculture Facility.</title>
        <authorList>
            <person name="Testerman T."/>
            <person name="Graf J."/>
        </authorList>
    </citation>
    <scope>NUCLEOTIDE SEQUENCE</scope>
    <source>
        <strain evidence="9">ID386</strain>
    </source>
</reference>
<comment type="subunit">
    <text evidence="5">Homodimer.</text>
</comment>
<evidence type="ECO:0000256" key="7">
    <source>
        <dbReference type="RuleBase" id="RU003738"/>
    </source>
</evidence>
<comment type="similarity">
    <text evidence="5">Belongs to the Orn/Lys/Arg decarboxylase class-II family. LysA subfamily.</text>
</comment>
<evidence type="ECO:0000256" key="2">
    <source>
        <dbReference type="ARBA" id="ARBA00022793"/>
    </source>
</evidence>
<dbReference type="InterPro" id="IPR029066">
    <property type="entry name" value="PLP-binding_barrel"/>
</dbReference>
<feature type="binding site" evidence="5">
    <location>
        <position position="263"/>
    </location>
    <ligand>
        <name>substrate</name>
    </ligand>
</feature>
<dbReference type="InterPro" id="IPR000183">
    <property type="entry name" value="Orn/DAP/Arg_de-COase"/>
</dbReference>
<comment type="pathway">
    <text evidence="5 7">Amino-acid biosynthesis; L-lysine biosynthesis via DAP pathway; L-lysine from DL-2,6-diaminopimelate: step 1/1.</text>
</comment>
<dbReference type="HAMAP" id="MF_02120">
    <property type="entry name" value="LysA"/>
    <property type="match status" value="1"/>
</dbReference>
<keyword evidence="5 7" id="KW-0457">Lysine biosynthesis</keyword>
<dbReference type="Proteomes" id="UP001150531">
    <property type="component" value="Unassembled WGS sequence"/>
</dbReference>
<proteinExistence type="inferred from homology"/>
<dbReference type="PANTHER" id="PTHR43727">
    <property type="entry name" value="DIAMINOPIMELATE DECARBOXYLASE"/>
    <property type="match status" value="1"/>
</dbReference>
<feature type="binding site" evidence="5">
    <location>
        <begin position="260"/>
        <end position="263"/>
    </location>
    <ligand>
        <name>pyridoxal 5'-phosphate</name>
        <dbReference type="ChEBI" id="CHEBI:597326"/>
    </ligand>
</feature>
<comment type="caution">
    <text evidence="9">The sequence shown here is derived from an EMBL/GenBank/DDBJ whole genome shotgun (WGS) entry which is preliminary data.</text>
</comment>
<feature type="binding site" evidence="5">
    <location>
        <position position="334"/>
    </location>
    <ligand>
        <name>substrate</name>
    </ligand>
</feature>
<dbReference type="InterPro" id="IPR009006">
    <property type="entry name" value="Ala_racemase/Decarboxylase_C"/>
</dbReference>
<dbReference type="PRINTS" id="PR01181">
    <property type="entry name" value="DAPDCRBXLASE"/>
</dbReference>
<dbReference type="PROSITE" id="PS00878">
    <property type="entry name" value="ODR_DC_2_1"/>
    <property type="match status" value="1"/>
</dbReference>
<dbReference type="SUPFAM" id="SSF51419">
    <property type="entry name" value="PLP-binding barrel"/>
    <property type="match status" value="1"/>
</dbReference>
<feature type="binding site" evidence="5">
    <location>
        <position position="369"/>
    </location>
    <ligand>
        <name>pyridoxal 5'-phosphate</name>
        <dbReference type="ChEBI" id="CHEBI:597326"/>
    </ligand>
</feature>
<evidence type="ECO:0000256" key="5">
    <source>
        <dbReference type="HAMAP-Rule" id="MF_02120"/>
    </source>
</evidence>
<evidence type="ECO:0000259" key="8">
    <source>
        <dbReference type="Pfam" id="PF02784"/>
    </source>
</evidence>
<keyword evidence="10" id="KW-1185">Reference proteome</keyword>
<protein>
    <recommendedName>
        <fullName evidence="5 6">Diaminopimelate decarboxylase</fullName>
        <shortName evidence="5">DAP decarboxylase</shortName>
        <shortName evidence="5">DAPDC</shortName>
        <ecNumber evidence="5 6">4.1.1.20</ecNumber>
    </recommendedName>
</protein>
<comment type="cofactor">
    <cofactor evidence="1 5 7">
        <name>pyridoxal 5'-phosphate</name>
        <dbReference type="ChEBI" id="CHEBI:597326"/>
    </cofactor>
</comment>
<evidence type="ECO:0000256" key="6">
    <source>
        <dbReference type="NCBIfam" id="TIGR01048"/>
    </source>
</evidence>
<evidence type="ECO:0000256" key="3">
    <source>
        <dbReference type="ARBA" id="ARBA00022898"/>
    </source>
</evidence>
<comment type="catalytic activity">
    <reaction evidence="5 7">
        <text>meso-2,6-diaminopimelate + H(+) = L-lysine + CO2</text>
        <dbReference type="Rhea" id="RHEA:15101"/>
        <dbReference type="ChEBI" id="CHEBI:15378"/>
        <dbReference type="ChEBI" id="CHEBI:16526"/>
        <dbReference type="ChEBI" id="CHEBI:32551"/>
        <dbReference type="ChEBI" id="CHEBI:57791"/>
        <dbReference type="EC" id="4.1.1.20"/>
    </reaction>
</comment>
<feature type="domain" description="Orn/DAP/Arg decarboxylase 2 N-terminal" evidence="8">
    <location>
        <begin position="39"/>
        <end position="267"/>
    </location>
</feature>
<feature type="binding site" evidence="5">
    <location>
        <position position="299"/>
    </location>
    <ligand>
        <name>substrate</name>
    </ligand>
</feature>
<dbReference type="SUPFAM" id="SSF50621">
    <property type="entry name" value="Alanine racemase C-terminal domain-like"/>
    <property type="match status" value="1"/>
</dbReference>
<accession>A0ABT5PN88</accession>
<keyword evidence="5" id="KW-0028">Amino-acid biosynthesis</keyword>
<name>A0ABT5PN88_9PSED</name>
<evidence type="ECO:0000313" key="9">
    <source>
        <dbReference type="EMBL" id="MDD1124937.1"/>
    </source>
</evidence>
<dbReference type="RefSeq" id="WP_273899673.1">
    <property type="nucleotide sequence ID" value="NZ_JAMDGS010000006.1"/>
</dbReference>
<dbReference type="InterPro" id="IPR002986">
    <property type="entry name" value="DAP_deCOOHase_LysA"/>
</dbReference>
<dbReference type="Gene3D" id="3.20.20.10">
    <property type="entry name" value="Alanine racemase"/>
    <property type="match status" value="1"/>
</dbReference>
<gene>
    <name evidence="5 9" type="primary">lysA</name>
    <name evidence="9" type="ORF">M5G18_10060</name>
</gene>
<keyword evidence="4 5" id="KW-0456">Lyase</keyword>
<dbReference type="InterPro" id="IPR022653">
    <property type="entry name" value="De-COase2_pyr-phos_BS"/>
</dbReference>
<dbReference type="CDD" id="cd06828">
    <property type="entry name" value="PLPDE_III_DapDC"/>
    <property type="match status" value="1"/>
</dbReference>
<dbReference type="Gene3D" id="2.40.37.10">
    <property type="entry name" value="Lyase, Ornithine Decarboxylase, Chain A, domain 1"/>
    <property type="match status" value="1"/>
</dbReference>
<sequence>MNNFNDSLINQLAHEFGTPFWLYDADSIRRRTGQLRAFDVIRYAQKANPNIQILKLMKSLGAMVDAVSLGEIERAHRAGFRNDEGHAQIVYTCDVLDEATLARVIELNIPVNAGSPQMLEQLGKASPGHKVWLRINPGFGHGHSRKTNTGGPSSKHGNWHENLAECYQLIETYGLELVGLHMHIGSGVDYEHLQRVCASMVEHVLRCPFDISAISAGGGLPIAYRDNDPQIDIDEYFRIWDLARRQIEAHLGHPVTLEIEPGRLLVAESGCLVTQVRAKKDVGPNHFVLVNSGFNDLMRPAMYGSFHQITAIQKIPVLDRERWRNTVVAGSLCEAGDVFTQQSNGEIDHQLLPDLQVDDLLVFHDCGAYGASMSSNYNTRPLIPELLLDGDSVRVIRRRQTFDELLSLETI</sequence>
<feature type="binding site" evidence="5">
    <location>
        <position position="303"/>
    </location>
    <ligand>
        <name>substrate</name>
    </ligand>
</feature>
<feature type="binding site" evidence="5">
    <location>
        <position position="369"/>
    </location>
    <ligand>
        <name>substrate</name>
    </ligand>
</feature>
<dbReference type="PANTHER" id="PTHR43727:SF2">
    <property type="entry name" value="GROUP IV DECARBOXYLASE"/>
    <property type="match status" value="1"/>
</dbReference>
<feature type="binding site" evidence="5">
    <location>
        <position position="219"/>
    </location>
    <ligand>
        <name>pyridoxal 5'-phosphate</name>
        <dbReference type="ChEBI" id="CHEBI:597326"/>
    </ligand>
</feature>